<feature type="non-terminal residue" evidence="1">
    <location>
        <position position="1"/>
    </location>
</feature>
<evidence type="ECO:0000313" key="1">
    <source>
        <dbReference type="EMBL" id="KAL0195481.1"/>
    </source>
</evidence>
<sequence length="61" mass="6965">EWNQLPNGVYTTAELRPNAYIPTDDPLPVPKHYGALTPFKPTEPGANIRHIRKPKYKPIEI</sequence>
<protein>
    <submittedName>
        <fullName evidence="1">Uncharacterized protein</fullName>
    </submittedName>
</protein>
<organism evidence="1 2">
    <name type="scientific">Cirrhinus mrigala</name>
    <name type="common">Mrigala</name>
    <dbReference type="NCBI Taxonomy" id="683832"/>
    <lineage>
        <taxon>Eukaryota</taxon>
        <taxon>Metazoa</taxon>
        <taxon>Chordata</taxon>
        <taxon>Craniata</taxon>
        <taxon>Vertebrata</taxon>
        <taxon>Euteleostomi</taxon>
        <taxon>Actinopterygii</taxon>
        <taxon>Neopterygii</taxon>
        <taxon>Teleostei</taxon>
        <taxon>Ostariophysi</taxon>
        <taxon>Cypriniformes</taxon>
        <taxon>Cyprinidae</taxon>
        <taxon>Labeoninae</taxon>
        <taxon>Labeonini</taxon>
        <taxon>Cirrhinus</taxon>
    </lineage>
</organism>
<evidence type="ECO:0000313" key="2">
    <source>
        <dbReference type="Proteomes" id="UP001529510"/>
    </source>
</evidence>
<name>A0ABD0RCG7_CIRMR</name>
<dbReference type="Proteomes" id="UP001529510">
    <property type="component" value="Unassembled WGS sequence"/>
</dbReference>
<dbReference type="EMBL" id="JAMKFB020000004">
    <property type="protein sequence ID" value="KAL0195481.1"/>
    <property type="molecule type" value="Genomic_DNA"/>
</dbReference>
<accession>A0ABD0RCG7</accession>
<dbReference type="AlphaFoldDB" id="A0ABD0RCG7"/>
<proteinExistence type="predicted"/>
<gene>
    <name evidence="1" type="ORF">M9458_009053</name>
</gene>
<reference evidence="1 2" key="1">
    <citation type="submission" date="2024-05" db="EMBL/GenBank/DDBJ databases">
        <title>Genome sequencing and assembly of Indian major carp, Cirrhinus mrigala (Hamilton, 1822).</title>
        <authorList>
            <person name="Mohindra V."/>
            <person name="Chowdhury L.M."/>
            <person name="Lal K."/>
            <person name="Jena J.K."/>
        </authorList>
    </citation>
    <scope>NUCLEOTIDE SEQUENCE [LARGE SCALE GENOMIC DNA]</scope>
    <source>
        <strain evidence="1">CM1030</strain>
        <tissue evidence="1">Blood</tissue>
    </source>
</reference>
<keyword evidence="2" id="KW-1185">Reference proteome</keyword>
<comment type="caution">
    <text evidence="1">The sequence shown here is derived from an EMBL/GenBank/DDBJ whole genome shotgun (WGS) entry which is preliminary data.</text>
</comment>